<dbReference type="RefSeq" id="WP_138657455.1">
    <property type="nucleotide sequence ID" value="NZ_VATY01000001.1"/>
</dbReference>
<comment type="caution">
    <text evidence="7">The sequence shown here is derived from an EMBL/GenBank/DDBJ whole genome shotgun (WGS) entry which is preliminary data.</text>
</comment>
<dbReference type="SUPFAM" id="SSF49899">
    <property type="entry name" value="Concanavalin A-like lectins/glucanases"/>
    <property type="match status" value="1"/>
</dbReference>
<dbReference type="InterPro" id="IPR013148">
    <property type="entry name" value="Glyco_hydro_32_N"/>
</dbReference>
<dbReference type="InterPro" id="IPR018053">
    <property type="entry name" value="Glyco_hydro_32_AS"/>
</dbReference>
<evidence type="ECO:0000259" key="6">
    <source>
        <dbReference type="Pfam" id="PF08244"/>
    </source>
</evidence>
<dbReference type="InterPro" id="IPR001362">
    <property type="entry name" value="Glyco_hydro_32"/>
</dbReference>
<keyword evidence="3 4" id="KW-0326">Glycosidase</keyword>
<dbReference type="Pfam" id="PF08244">
    <property type="entry name" value="Glyco_hydro_32C"/>
    <property type="match status" value="1"/>
</dbReference>
<proteinExistence type="inferred from homology"/>
<keyword evidence="8" id="KW-1185">Reference proteome</keyword>
<dbReference type="GO" id="GO:0005737">
    <property type="term" value="C:cytoplasm"/>
    <property type="evidence" value="ECO:0007669"/>
    <property type="project" value="TreeGrafter"/>
</dbReference>
<evidence type="ECO:0000313" key="8">
    <source>
        <dbReference type="Proteomes" id="UP000310314"/>
    </source>
</evidence>
<evidence type="ECO:0000256" key="2">
    <source>
        <dbReference type="ARBA" id="ARBA00022801"/>
    </source>
</evidence>
<evidence type="ECO:0000313" key="7">
    <source>
        <dbReference type="EMBL" id="TMM59466.1"/>
    </source>
</evidence>
<dbReference type="Proteomes" id="UP000310314">
    <property type="component" value="Unassembled WGS sequence"/>
</dbReference>
<evidence type="ECO:0000259" key="5">
    <source>
        <dbReference type="Pfam" id="PF00251"/>
    </source>
</evidence>
<dbReference type="PANTHER" id="PTHR42800">
    <property type="entry name" value="EXOINULINASE INUD (AFU_ORTHOLOGUE AFUA_5G00480)"/>
    <property type="match status" value="1"/>
</dbReference>
<organism evidence="7 8">
    <name type="scientific">Maribacter algarum</name>
    <name type="common">ex Zhang et al. 2020</name>
    <dbReference type="NCBI Taxonomy" id="2578118"/>
    <lineage>
        <taxon>Bacteria</taxon>
        <taxon>Pseudomonadati</taxon>
        <taxon>Bacteroidota</taxon>
        <taxon>Flavobacteriia</taxon>
        <taxon>Flavobacteriales</taxon>
        <taxon>Flavobacteriaceae</taxon>
        <taxon>Maribacter</taxon>
    </lineage>
</organism>
<dbReference type="SUPFAM" id="SSF75005">
    <property type="entry name" value="Arabinanase/levansucrase/invertase"/>
    <property type="match status" value="1"/>
</dbReference>
<dbReference type="Pfam" id="PF00251">
    <property type="entry name" value="Glyco_hydro_32N"/>
    <property type="match status" value="1"/>
</dbReference>
<evidence type="ECO:0000256" key="3">
    <source>
        <dbReference type="ARBA" id="ARBA00023295"/>
    </source>
</evidence>
<evidence type="ECO:0000256" key="1">
    <source>
        <dbReference type="ARBA" id="ARBA00009902"/>
    </source>
</evidence>
<keyword evidence="2 4" id="KW-0378">Hydrolase</keyword>
<dbReference type="SMART" id="SM00640">
    <property type="entry name" value="Glyco_32"/>
    <property type="match status" value="1"/>
</dbReference>
<comment type="similarity">
    <text evidence="1 4">Belongs to the glycosyl hydrolase 32 family.</text>
</comment>
<dbReference type="AlphaFoldDB" id="A0A5S3PWQ6"/>
<dbReference type="OrthoDB" id="9759709at2"/>
<dbReference type="EMBL" id="VATY01000001">
    <property type="protein sequence ID" value="TMM59466.1"/>
    <property type="molecule type" value="Genomic_DNA"/>
</dbReference>
<evidence type="ECO:0000256" key="4">
    <source>
        <dbReference type="RuleBase" id="RU362110"/>
    </source>
</evidence>
<reference evidence="7 8" key="1">
    <citation type="submission" date="2019-05" db="EMBL/GenBank/DDBJ databases">
        <authorList>
            <person name="Zhang J.-Y."/>
            <person name="Feg X."/>
            <person name="Du Z.-J."/>
        </authorList>
    </citation>
    <scope>NUCLEOTIDE SEQUENCE [LARGE SCALE GENOMIC DNA]</scope>
    <source>
        <strain evidence="7 8">RZ26</strain>
    </source>
</reference>
<dbReference type="PROSITE" id="PS00609">
    <property type="entry name" value="GLYCOSYL_HYDROL_F32"/>
    <property type="match status" value="1"/>
</dbReference>
<dbReference type="InterPro" id="IPR023296">
    <property type="entry name" value="Glyco_hydro_beta-prop_sf"/>
</dbReference>
<accession>A0A5S3PWQ6</accession>
<dbReference type="CDD" id="cd18622">
    <property type="entry name" value="GH32_Inu-like"/>
    <property type="match status" value="1"/>
</dbReference>
<dbReference type="GO" id="GO:0004575">
    <property type="term" value="F:sucrose alpha-glucosidase activity"/>
    <property type="evidence" value="ECO:0007669"/>
    <property type="project" value="TreeGrafter"/>
</dbReference>
<protein>
    <submittedName>
        <fullName evidence="7">Glycoside hydrolase family 32 protein</fullName>
    </submittedName>
</protein>
<dbReference type="Gene3D" id="2.60.120.560">
    <property type="entry name" value="Exo-inulinase, domain 1"/>
    <property type="match status" value="1"/>
</dbReference>
<dbReference type="GO" id="GO:0005987">
    <property type="term" value="P:sucrose catabolic process"/>
    <property type="evidence" value="ECO:0007669"/>
    <property type="project" value="TreeGrafter"/>
</dbReference>
<dbReference type="InterPro" id="IPR013189">
    <property type="entry name" value="Glyco_hydro_32_C"/>
</dbReference>
<gene>
    <name evidence="7" type="ORF">FEE95_08590</name>
</gene>
<dbReference type="Gene3D" id="2.115.10.20">
    <property type="entry name" value="Glycosyl hydrolase domain, family 43"/>
    <property type="match status" value="1"/>
</dbReference>
<feature type="domain" description="Glycosyl hydrolase family 32 N-terminal" evidence="5">
    <location>
        <begin position="47"/>
        <end position="364"/>
    </location>
</feature>
<name>A0A5S3PWQ6_9FLAO</name>
<dbReference type="PROSITE" id="PS51257">
    <property type="entry name" value="PROKAR_LIPOPROTEIN"/>
    <property type="match status" value="1"/>
</dbReference>
<dbReference type="PANTHER" id="PTHR42800:SF1">
    <property type="entry name" value="EXOINULINASE INUD (AFU_ORTHOLOGUE AFUA_5G00480)"/>
    <property type="match status" value="1"/>
</dbReference>
<feature type="domain" description="Glycosyl hydrolase family 32 C-terminal" evidence="6">
    <location>
        <begin position="408"/>
        <end position="524"/>
    </location>
</feature>
<dbReference type="InterPro" id="IPR013320">
    <property type="entry name" value="ConA-like_dom_sf"/>
</dbReference>
<sequence>MNLPTKLLIFVFAFTTLFSCKNKDPKPEVAATVKTDYYTEPYRPQFHFSPEEKWMNDPNGMVYHKGIYHLFYQYYPEDIVWGPMHWGHAISKDLVSWEHKPIALFPDKHGLIFSGSAVVDFANTSGFGTEDNPPLVAIFTYHLMEGEQAGRKDFQTQGIAYSLDNGDTWTKYEGNPVIGNDGIKDFRDPKVFWDKVNHTWVMALVAGDHLQLWNSDDLKKWTKLSEFGKDKGAHGGVWECPDLFPLKVEGTDEEKWVLLISINPGAPNGGSGTQYFVGDFDGEKFTTDQTDIKWLDWGTDNYAGVTYNVLPENYYGNNYANDPGQDRILIGWMSNWTYARDTPTEKWRSAMTIPRKLSLQKLGDDFSLFNYPIRNFELLINREGKKDITVAQGEPEILLFENFNQTEIQFIIDSKDFRLTFGNSNGDKLGLGIDSEIHEFGIDRSKSGRVDFQEDFASIPQMPVNDLPDSEYEVRIILDLSSIEVFLNKGQYVMTAQIFPTENYTDLTIENPGGSEINLKDFEINKVKRIWK</sequence>